<reference evidence="2 3" key="1">
    <citation type="submission" date="2024-06" db="EMBL/GenBank/DDBJ databases">
        <title>Sorghum-associated microbial communities from plants grown in Nebraska, USA.</title>
        <authorList>
            <person name="Schachtman D."/>
        </authorList>
    </citation>
    <scope>NUCLEOTIDE SEQUENCE [LARGE SCALE GENOMIC DNA]</scope>
    <source>
        <strain evidence="2 3">736</strain>
    </source>
</reference>
<keyword evidence="3" id="KW-1185">Reference proteome</keyword>
<comment type="caution">
    <text evidence="2">The sequence shown here is derived from an EMBL/GenBank/DDBJ whole genome shotgun (WGS) entry which is preliminary data.</text>
</comment>
<dbReference type="RefSeq" id="WP_354472169.1">
    <property type="nucleotide sequence ID" value="NZ_JBEPSB010000014.1"/>
</dbReference>
<protein>
    <submittedName>
        <fullName evidence="2">Uncharacterized protein</fullName>
    </submittedName>
</protein>
<sequence length="211" mass="23021">MKIVSQVIKKQVFRAMLIGGIVGLFGVAIFLGILQVSTQFSLKQDSEVASKDSEKETIPTAGGTTPNSPMFYASQAGVFSNYESASAFLAEYPALKESAIVEADGKYYVWTSIAIEESQLVFLEAPATFKKVFSVTSDSCKEATIKELPVVLADKNAKKLNFKDNVKDSTLPSDWQTVGTAVSSISSDINIIRLHLFAHYKKSNACLQIKF</sequence>
<dbReference type="Proteomes" id="UP001549363">
    <property type="component" value="Unassembled WGS sequence"/>
</dbReference>
<proteinExistence type="predicted"/>
<evidence type="ECO:0000313" key="2">
    <source>
        <dbReference type="EMBL" id="MET4561816.1"/>
    </source>
</evidence>
<evidence type="ECO:0000256" key="1">
    <source>
        <dbReference type="SAM" id="Phobius"/>
    </source>
</evidence>
<keyword evidence="1" id="KW-0812">Transmembrane</keyword>
<name>A0ABV2PM27_9BACI</name>
<organism evidence="2 3">
    <name type="scientific">Lysinibacillus parviboronicapiens</name>
    <dbReference type="NCBI Taxonomy" id="436516"/>
    <lineage>
        <taxon>Bacteria</taxon>
        <taxon>Bacillati</taxon>
        <taxon>Bacillota</taxon>
        <taxon>Bacilli</taxon>
        <taxon>Bacillales</taxon>
        <taxon>Bacillaceae</taxon>
        <taxon>Lysinibacillus</taxon>
    </lineage>
</organism>
<feature type="transmembrane region" description="Helical" evidence="1">
    <location>
        <begin position="12"/>
        <end position="34"/>
    </location>
</feature>
<accession>A0ABV2PM27</accession>
<evidence type="ECO:0000313" key="3">
    <source>
        <dbReference type="Proteomes" id="UP001549363"/>
    </source>
</evidence>
<keyword evidence="1" id="KW-0472">Membrane</keyword>
<dbReference type="EMBL" id="JBEPSB010000014">
    <property type="protein sequence ID" value="MET4561816.1"/>
    <property type="molecule type" value="Genomic_DNA"/>
</dbReference>
<keyword evidence="1" id="KW-1133">Transmembrane helix</keyword>
<gene>
    <name evidence="2" type="ORF">ABIA69_002986</name>
</gene>